<dbReference type="Pfam" id="PF18906">
    <property type="entry name" value="Phage_tube_2"/>
    <property type="match status" value="1"/>
</dbReference>
<dbReference type="InterPro" id="IPR044000">
    <property type="entry name" value="Phage_tube_2"/>
</dbReference>
<reference evidence="1 2" key="1">
    <citation type="submission" date="2024-06" db="EMBL/GenBank/DDBJ databases">
        <title>The Natural Products Discovery Center: Release of the First 8490 Sequenced Strains for Exploring Actinobacteria Biosynthetic Diversity.</title>
        <authorList>
            <person name="Kalkreuter E."/>
            <person name="Kautsar S.A."/>
            <person name="Yang D."/>
            <person name="Bader C.D."/>
            <person name="Teijaro C.N."/>
            <person name="Fluegel L."/>
            <person name="Davis C.M."/>
            <person name="Simpson J.R."/>
            <person name="Lauterbach L."/>
            <person name="Steele A.D."/>
            <person name="Gui C."/>
            <person name="Meng S."/>
            <person name="Li G."/>
            <person name="Viehrig K."/>
            <person name="Ye F."/>
            <person name="Su P."/>
            <person name="Kiefer A.F."/>
            <person name="Nichols A."/>
            <person name="Cepeda A.J."/>
            <person name="Yan W."/>
            <person name="Fan B."/>
            <person name="Jiang Y."/>
            <person name="Adhikari A."/>
            <person name="Zheng C.-J."/>
            <person name="Schuster L."/>
            <person name="Cowan T.M."/>
            <person name="Smanski M.J."/>
            <person name="Chevrette M.G."/>
            <person name="De Carvalho L.P.S."/>
            <person name="Shen B."/>
        </authorList>
    </citation>
    <scope>NUCLEOTIDE SEQUENCE [LARGE SCALE GENOMIC DNA]</scope>
    <source>
        <strain evidence="1 2">NPDC050100</strain>
    </source>
</reference>
<protein>
    <submittedName>
        <fullName evidence="1">Phage tail tube protein</fullName>
    </submittedName>
</protein>
<dbReference type="EMBL" id="JBFALK010000003">
    <property type="protein sequence ID" value="MEV0968514.1"/>
    <property type="molecule type" value="Genomic_DNA"/>
</dbReference>
<keyword evidence="2" id="KW-1185">Reference proteome</keyword>
<sequence length="330" mass="34645">MAVNPVARRFVGIAKEVTPGTPVAMASTLPVDKFDPSDDVTMLDDQALRGSMSKQYGQIAGPILSSWDMGGPMFGDGLGHLLYNLLGELATTGASAPYTHAFTLLNSGNGQPPTHTFTDRTALPATSGARQYPYSCISELTLNWNAEQLCTWEAKAQCWPSVVPAVAPTNALSSVVPVPSWRAAFGIGGPASAGTKVDNITEMSITISREVTPYHTADGTQAPYVIARGPIDVTGKFTRIAEDESQLLDYLANAQPQLQILLSNGGAAGGLVSVQVDMAKVGYRTNKINSGGTVFVYDVEFQAIANTTNVGTSGGLAPAKVTLQNAVTSY</sequence>
<comment type="caution">
    <text evidence="1">The sequence shown here is derived from an EMBL/GenBank/DDBJ whole genome shotgun (WGS) entry which is preliminary data.</text>
</comment>
<accession>A0ABV3GA61</accession>
<evidence type="ECO:0000313" key="2">
    <source>
        <dbReference type="Proteomes" id="UP001551675"/>
    </source>
</evidence>
<evidence type="ECO:0000313" key="1">
    <source>
        <dbReference type="EMBL" id="MEV0968514.1"/>
    </source>
</evidence>
<dbReference type="RefSeq" id="WP_358131258.1">
    <property type="nucleotide sequence ID" value="NZ_JBFALK010000003.1"/>
</dbReference>
<proteinExistence type="predicted"/>
<organism evidence="1 2">
    <name type="scientific">Microtetraspora glauca</name>
    <dbReference type="NCBI Taxonomy" id="1996"/>
    <lineage>
        <taxon>Bacteria</taxon>
        <taxon>Bacillati</taxon>
        <taxon>Actinomycetota</taxon>
        <taxon>Actinomycetes</taxon>
        <taxon>Streptosporangiales</taxon>
        <taxon>Streptosporangiaceae</taxon>
        <taxon>Microtetraspora</taxon>
    </lineage>
</organism>
<gene>
    <name evidence="1" type="ORF">AB0I59_07760</name>
</gene>
<name>A0ABV3GA61_MICGL</name>
<dbReference type="Proteomes" id="UP001551675">
    <property type="component" value="Unassembled WGS sequence"/>
</dbReference>